<proteinExistence type="predicted"/>
<evidence type="ECO:0000313" key="4">
    <source>
        <dbReference type="Proteomes" id="UP000006727"/>
    </source>
</evidence>
<dbReference type="EMBL" id="ABEU02000027">
    <property type="protein sequence ID" value="PNR26314.1"/>
    <property type="molecule type" value="Genomic_DNA"/>
</dbReference>
<accession>A0A2K1IAL9</accession>
<dbReference type="Gramene" id="Pp3c27_3902V3.1">
    <property type="protein sequence ID" value="PAC:32952190.CDS.1"/>
    <property type="gene ID" value="Pp3c27_3902"/>
</dbReference>
<evidence type="ECO:0000313" key="3">
    <source>
        <dbReference type="EnsemblPlants" id="PAC:32952190.CDS.1"/>
    </source>
</evidence>
<keyword evidence="1" id="KW-1133">Transmembrane helix</keyword>
<reference evidence="2 4" key="2">
    <citation type="journal article" date="2018" name="Plant J.">
        <title>The Physcomitrella patens chromosome-scale assembly reveals moss genome structure and evolution.</title>
        <authorList>
            <person name="Lang D."/>
            <person name="Ullrich K.K."/>
            <person name="Murat F."/>
            <person name="Fuchs J."/>
            <person name="Jenkins J."/>
            <person name="Haas F.B."/>
            <person name="Piednoel M."/>
            <person name="Gundlach H."/>
            <person name="Van Bel M."/>
            <person name="Meyberg R."/>
            <person name="Vives C."/>
            <person name="Morata J."/>
            <person name="Symeonidi A."/>
            <person name="Hiss M."/>
            <person name="Muchero W."/>
            <person name="Kamisugi Y."/>
            <person name="Saleh O."/>
            <person name="Blanc G."/>
            <person name="Decker E.L."/>
            <person name="van Gessel N."/>
            <person name="Grimwood J."/>
            <person name="Hayes R.D."/>
            <person name="Graham S.W."/>
            <person name="Gunter L.E."/>
            <person name="McDaniel S.F."/>
            <person name="Hoernstein S.N.W."/>
            <person name="Larsson A."/>
            <person name="Li F.W."/>
            <person name="Perroud P.F."/>
            <person name="Phillips J."/>
            <person name="Ranjan P."/>
            <person name="Rokshar D.S."/>
            <person name="Rothfels C.J."/>
            <person name="Schneider L."/>
            <person name="Shu S."/>
            <person name="Stevenson D.W."/>
            <person name="Thummler F."/>
            <person name="Tillich M."/>
            <person name="Villarreal Aguilar J.C."/>
            <person name="Widiez T."/>
            <person name="Wong G.K."/>
            <person name="Wymore A."/>
            <person name="Zhang Y."/>
            <person name="Zimmer A.D."/>
            <person name="Quatrano R.S."/>
            <person name="Mayer K.F.X."/>
            <person name="Goodstein D."/>
            <person name="Casacuberta J.M."/>
            <person name="Vandepoele K."/>
            <person name="Reski R."/>
            <person name="Cuming A.C."/>
            <person name="Tuskan G.A."/>
            <person name="Maumus F."/>
            <person name="Salse J."/>
            <person name="Schmutz J."/>
            <person name="Rensing S.A."/>
        </authorList>
    </citation>
    <scope>NUCLEOTIDE SEQUENCE [LARGE SCALE GENOMIC DNA]</scope>
    <source>
        <strain evidence="3 4">cv. Gransden 2004</strain>
    </source>
</reference>
<dbReference type="Proteomes" id="UP000006727">
    <property type="component" value="Chromosome 27"/>
</dbReference>
<evidence type="ECO:0000256" key="1">
    <source>
        <dbReference type="SAM" id="Phobius"/>
    </source>
</evidence>
<keyword evidence="1" id="KW-0472">Membrane</keyword>
<feature type="transmembrane region" description="Helical" evidence="1">
    <location>
        <begin position="117"/>
        <end position="137"/>
    </location>
</feature>
<sequence length="146" mass="16392">MCLTATKTCSTIVNEKTCGGPVCHDHKTSKNDARELRQTLSLFYQSCLGVTPLKRKYQQTQCQVFCQLSIIAQAVRYFDIELFCMKANGAPKQRDSRNCREEGDVVTPTTSFCYCTFLNTVVAVASNAYIQILLIFARMGKNVQLV</sequence>
<reference evidence="2 4" key="1">
    <citation type="journal article" date="2008" name="Science">
        <title>The Physcomitrella genome reveals evolutionary insights into the conquest of land by plants.</title>
        <authorList>
            <person name="Rensing S."/>
            <person name="Lang D."/>
            <person name="Zimmer A."/>
            <person name="Terry A."/>
            <person name="Salamov A."/>
            <person name="Shapiro H."/>
            <person name="Nishiyama T."/>
            <person name="Perroud P.-F."/>
            <person name="Lindquist E."/>
            <person name="Kamisugi Y."/>
            <person name="Tanahashi T."/>
            <person name="Sakakibara K."/>
            <person name="Fujita T."/>
            <person name="Oishi K."/>
            <person name="Shin-I T."/>
            <person name="Kuroki Y."/>
            <person name="Toyoda A."/>
            <person name="Suzuki Y."/>
            <person name="Hashimoto A."/>
            <person name="Yamaguchi K."/>
            <person name="Sugano A."/>
            <person name="Kohara Y."/>
            <person name="Fujiyama A."/>
            <person name="Anterola A."/>
            <person name="Aoki S."/>
            <person name="Ashton N."/>
            <person name="Barbazuk W.B."/>
            <person name="Barker E."/>
            <person name="Bennetzen J."/>
            <person name="Bezanilla M."/>
            <person name="Blankenship R."/>
            <person name="Cho S.H."/>
            <person name="Dutcher S."/>
            <person name="Estelle M."/>
            <person name="Fawcett J.A."/>
            <person name="Gundlach H."/>
            <person name="Hanada K."/>
            <person name="Heyl A."/>
            <person name="Hicks K.A."/>
            <person name="Hugh J."/>
            <person name="Lohr M."/>
            <person name="Mayer K."/>
            <person name="Melkozernov A."/>
            <person name="Murata T."/>
            <person name="Nelson D."/>
            <person name="Pils B."/>
            <person name="Prigge M."/>
            <person name="Reiss B."/>
            <person name="Renner T."/>
            <person name="Rombauts S."/>
            <person name="Rushton P."/>
            <person name="Sanderfoot A."/>
            <person name="Schween G."/>
            <person name="Shiu S.-H."/>
            <person name="Stueber K."/>
            <person name="Theodoulou F.L."/>
            <person name="Tu H."/>
            <person name="Van de Peer Y."/>
            <person name="Verrier P.J."/>
            <person name="Waters E."/>
            <person name="Wood A."/>
            <person name="Yang L."/>
            <person name="Cove D."/>
            <person name="Cuming A."/>
            <person name="Hasebe M."/>
            <person name="Lucas S."/>
            <person name="Mishler D.B."/>
            <person name="Reski R."/>
            <person name="Grigoriev I."/>
            <person name="Quatrano R.S."/>
            <person name="Boore J.L."/>
        </authorList>
    </citation>
    <scope>NUCLEOTIDE SEQUENCE [LARGE SCALE GENOMIC DNA]</scope>
    <source>
        <strain evidence="3 4">cv. Gransden 2004</strain>
    </source>
</reference>
<organism evidence="2">
    <name type="scientific">Physcomitrium patens</name>
    <name type="common">Spreading-leaved earth moss</name>
    <name type="synonym">Physcomitrella patens</name>
    <dbReference type="NCBI Taxonomy" id="3218"/>
    <lineage>
        <taxon>Eukaryota</taxon>
        <taxon>Viridiplantae</taxon>
        <taxon>Streptophyta</taxon>
        <taxon>Embryophyta</taxon>
        <taxon>Bryophyta</taxon>
        <taxon>Bryophytina</taxon>
        <taxon>Bryopsida</taxon>
        <taxon>Funariidae</taxon>
        <taxon>Funariales</taxon>
        <taxon>Funariaceae</taxon>
        <taxon>Physcomitrium</taxon>
    </lineage>
</organism>
<protein>
    <submittedName>
        <fullName evidence="2 3">Uncharacterized protein</fullName>
    </submittedName>
</protein>
<reference evidence="3" key="3">
    <citation type="submission" date="2020-12" db="UniProtKB">
        <authorList>
            <consortium name="EnsemblPlants"/>
        </authorList>
    </citation>
    <scope>IDENTIFICATION</scope>
</reference>
<name>A0A2K1IAL9_PHYPA</name>
<dbReference type="InParanoid" id="A0A2K1IAL9"/>
<dbReference type="AlphaFoldDB" id="A0A2K1IAL9"/>
<evidence type="ECO:0000313" key="2">
    <source>
        <dbReference type="EMBL" id="PNR26314.1"/>
    </source>
</evidence>
<gene>
    <name evidence="2" type="ORF">PHYPA_030888</name>
</gene>
<keyword evidence="1" id="KW-0812">Transmembrane</keyword>
<keyword evidence="4" id="KW-1185">Reference proteome</keyword>
<dbReference type="EnsemblPlants" id="Pp3c27_3902V3.1">
    <property type="protein sequence ID" value="PAC:32952190.CDS.1"/>
    <property type="gene ID" value="Pp3c27_3902"/>
</dbReference>